<evidence type="ECO:0000256" key="3">
    <source>
        <dbReference type="ARBA" id="ARBA00022989"/>
    </source>
</evidence>
<evidence type="ECO:0000256" key="5">
    <source>
        <dbReference type="ARBA" id="ARBA00023136"/>
    </source>
</evidence>
<evidence type="ECO:0000256" key="4">
    <source>
        <dbReference type="ARBA" id="ARBA00023015"/>
    </source>
</evidence>
<dbReference type="RefSeq" id="WP_235038730.1">
    <property type="nucleotide sequence ID" value="NZ_FWXV01000003.1"/>
</dbReference>
<protein>
    <submittedName>
        <fullName evidence="9">Putative zinc-finger</fullName>
    </submittedName>
</protein>
<keyword evidence="9" id="KW-0862">Zinc</keyword>
<dbReference type="PANTHER" id="PTHR37461">
    <property type="entry name" value="ANTI-SIGMA-K FACTOR RSKA"/>
    <property type="match status" value="1"/>
</dbReference>
<evidence type="ECO:0000256" key="1">
    <source>
        <dbReference type="ARBA" id="ARBA00004167"/>
    </source>
</evidence>
<dbReference type="PANTHER" id="PTHR37461:SF1">
    <property type="entry name" value="ANTI-SIGMA-K FACTOR RSKA"/>
    <property type="match status" value="1"/>
</dbReference>
<keyword evidence="2 7" id="KW-0812">Transmembrane</keyword>
<evidence type="ECO:0000256" key="7">
    <source>
        <dbReference type="SAM" id="Phobius"/>
    </source>
</evidence>
<gene>
    <name evidence="9" type="ORF">SAMN05661093_04015</name>
</gene>
<evidence type="ECO:0000313" key="10">
    <source>
        <dbReference type="Proteomes" id="UP000192674"/>
    </source>
</evidence>
<sequence>MSNQHVSNQHDHSSLGAYALGVLTPREATEVEAHLRTCPDGRREVADLVGLRSIMDTVPPEAFIDGPPPGGDLLLQRTLRRVRAEEGQQPAARPSMGRRLAAVAAAVVIAGGAFAGGMAISGGGEDPPGLVGVASSATDQATGAKMDVTVEPLQGWVKTVAKTSGIKEGEKCQLIVTAKDGTQRVAGSWLVTEKGEDVGTTLQGAALVDPKDVKSVDVITFDGRKLVSVPVNL</sequence>
<keyword evidence="9" id="KW-0863">Zinc-finger</keyword>
<dbReference type="GO" id="GO:0016989">
    <property type="term" value="F:sigma factor antagonist activity"/>
    <property type="evidence" value="ECO:0007669"/>
    <property type="project" value="TreeGrafter"/>
</dbReference>
<dbReference type="Proteomes" id="UP000192674">
    <property type="component" value="Unassembled WGS sequence"/>
</dbReference>
<dbReference type="GO" id="GO:0016020">
    <property type="term" value="C:membrane"/>
    <property type="evidence" value="ECO:0007669"/>
    <property type="project" value="UniProtKB-SubCell"/>
</dbReference>
<dbReference type="EMBL" id="FWXV01000003">
    <property type="protein sequence ID" value="SMD05831.1"/>
    <property type="molecule type" value="Genomic_DNA"/>
</dbReference>
<keyword evidence="4" id="KW-0805">Transcription regulation</keyword>
<dbReference type="InterPro" id="IPR027383">
    <property type="entry name" value="Znf_put"/>
</dbReference>
<keyword evidence="9" id="KW-0479">Metal-binding</keyword>
<keyword evidence="3 7" id="KW-1133">Transmembrane helix</keyword>
<feature type="transmembrane region" description="Helical" evidence="7">
    <location>
        <begin position="100"/>
        <end position="120"/>
    </location>
</feature>
<dbReference type="Gene3D" id="1.10.10.1320">
    <property type="entry name" value="Anti-sigma factor, zinc-finger domain"/>
    <property type="match status" value="1"/>
</dbReference>
<dbReference type="GO" id="GO:0006417">
    <property type="term" value="P:regulation of translation"/>
    <property type="evidence" value="ECO:0007669"/>
    <property type="project" value="TreeGrafter"/>
</dbReference>
<feature type="domain" description="Putative zinc-finger" evidence="8">
    <location>
        <begin position="15"/>
        <end position="40"/>
    </location>
</feature>
<dbReference type="Pfam" id="PF13490">
    <property type="entry name" value="zf-HC2"/>
    <property type="match status" value="1"/>
</dbReference>
<keyword evidence="5 7" id="KW-0472">Membrane</keyword>
<dbReference type="AlphaFoldDB" id="A0A1W2E7Y7"/>
<accession>A0A1W2E7Y7</accession>
<evidence type="ECO:0000256" key="6">
    <source>
        <dbReference type="ARBA" id="ARBA00023163"/>
    </source>
</evidence>
<proteinExistence type="predicted"/>
<dbReference type="GO" id="GO:0008270">
    <property type="term" value="F:zinc ion binding"/>
    <property type="evidence" value="ECO:0007669"/>
    <property type="project" value="UniProtKB-KW"/>
</dbReference>
<organism evidence="9 10">
    <name type="scientific">Kibdelosporangium aridum</name>
    <dbReference type="NCBI Taxonomy" id="2030"/>
    <lineage>
        <taxon>Bacteria</taxon>
        <taxon>Bacillati</taxon>
        <taxon>Actinomycetota</taxon>
        <taxon>Actinomycetes</taxon>
        <taxon>Pseudonocardiales</taxon>
        <taxon>Pseudonocardiaceae</taxon>
        <taxon>Kibdelosporangium</taxon>
    </lineage>
</organism>
<dbReference type="InterPro" id="IPR041916">
    <property type="entry name" value="Anti_sigma_zinc_sf"/>
</dbReference>
<name>A0A1W2E7Y7_KIBAR</name>
<reference evidence="9 10" key="1">
    <citation type="submission" date="2017-04" db="EMBL/GenBank/DDBJ databases">
        <authorList>
            <person name="Afonso C.L."/>
            <person name="Miller P.J."/>
            <person name="Scott M.A."/>
            <person name="Spackman E."/>
            <person name="Goraichik I."/>
            <person name="Dimitrov K.M."/>
            <person name="Suarez D.L."/>
            <person name="Swayne D.E."/>
        </authorList>
    </citation>
    <scope>NUCLEOTIDE SEQUENCE [LARGE SCALE GENOMIC DNA]</scope>
    <source>
        <strain evidence="9 10">DSM 43828</strain>
    </source>
</reference>
<comment type="subcellular location">
    <subcellularLocation>
        <location evidence="1">Membrane</location>
        <topology evidence="1">Single-pass membrane protein</topology>
    </subcellularLocation>
</comment>
<evidence type="ECO:0000313" key="9">
    <source>
        <dbReference type="EMBL" id="SMD05831.1"/>
    </source>
</evidence>
<evidence type="ECO:0000256" key="2">
    <source>
        <dbReference type="ARBA" id="ARBA00022692"/>
    </source>
</evidence>
<keyword evidence="6" id="KW-0804">Transcription</keyword>
<evidence type="ECO:0000259" key="8">
    <source>
        <dbReference type="Pfam" id="PF13490"/>
    </source>
</evidence>
<dbReference type="InterPro" id="IPR051474">
    <property type="entry name" value="Anti-sigma-K/W_factor"/>
</dbReference>
<keyword evidence="10" id="KW-1185">Reference proteome</keyword>